<sequence length="179" mass="19302">MLRFILVAVLMLGSSLAHAELAETDWLELMPAEDQKALEAMPEISHDSPEADGNFGNQGGLKQQDKDLPAVMYSARTVAALNGKAIRLGGYPVPLESDAKGRSTLFFLVPYPGACIHVPPPPPNQIVLVRYPKGIALDDIYAPLWVEGPLKIEPVSNDLADAAYALDASLVRAVEEDDL</sequence>
<organism evidence="2 3">
    <name type="scientific">Aquipseudomonas ullengensis</name>
    <dbReference type="NCBI Taxonomy" id="2759166"/>
    <lineage>
        <taxon>Bacteria</taxon>
        <taxon>Pseudomonadati</taxon>
        <taxon>Pseudomonadota</taxon>
        <taxon>Gammaproteobacteria</taxon>
        <taxon>Pseudomonadales</taxon>
        <taxon>Pseudomonadaceae</taxon>
        <taxon>Aquipseudomonas</taxon>
    </lineage>
</organism>
<gene>
    <name evidence="2" type="ORF">H3H51_03985</name>
</gene>
<dbReference type="Pfam" id="PF11736">
    <property type="entry name" value="DUF3299"/>
    <property type="match status" value="1"/>
</dbReference>
<dbReference type="RefSeq" id="WP_183087710.1">
    <property type="nucleotide sequence ID" value="NZ_JACJUD010000001.1"/>
</dbReference>
<dbReference type="Proteomes" id="UP000542720">
    <property type="component" value="Unassembled WGS sequence"/>
</dbReference>
<dbReference type="Gene3D" id="2.40.50.870">
    <property type="entry name" value="Protein of unknown function (DUF3299)"/>
    <property type="match status" value="1"/>
</dbReference>
<evidence type="ECO:0000256" key="1">
    <source>
        <dbReference type="SAM" id="SignalP"/>
    </source>
</evidence>
<keyword evidence="1" id="KW-0732">Signal</keyword>
<dbReference type="InterPro" id="IPR021727">
    <property type="entry name" value="DUF3299"/>
</dbReference>
<dbReference type="EMBL" id="JACJUD010000001">
    <property type="protein sequence ID" value="MBB2494167.1"/>
    <property type="molecule type" value="Genomic_DNA"/>
</dbReference>
<dbReference type="AlphaFoldDB" id="A0A7W4LJH6"/>
<name>A0A7W4LJH6_9GAMM</name>
<feature type="signal peptide" evidence="1">
    <location>
        <begin position="1"/>
        <end position="19"/>
    </location>
</feature>
<protein>
    <submittedName>
        <fullName evidence="2">DUF3299 domain-containing protein</fullName>
    </submittedName>
</protein>
<feature type="chain" id="PRO_5030980188" evidence="1">
    <location>
        <begin position="20"/>
        <end position="179"/>
    </location>
</feature>
<proteinExistence type="predicted"/>
<evidence type="ECO:0000313" key="2">
    <source>
        <dbReference type="EMBL" id="MBB2494167.1"/>
    </source>
</evidence>
<evidence type="ECO:0000313" key="3">
    <source>
        <dbReference type="Proteomes" id="UP000542720"/>
    </source>
</evidence>
<keyword evidence="3" id="KW-1185">Reference proteome</keyword>
<accession>A0A7W4LJH6</accession>
<reference evidence="2 3" key="1">
    <citation type="submission" date="2020-08" db="EMBL/GenBank/DDBJ databases">
        <authorList>
            <person name="Kim C.M."/>
        </authorList>
    </citation>
    <scope>NUCLEOTIDE SEQUENCE [LARGE SCALE GENOMIC DNA]</scope>
    <source>
        <strain evidence="2 3">UL070</strain>
    </source>
</reference>
<comment type="caution">
    <text evidence="2">The sequence shown here is derived from an EMBL/GenBank/DDBJ whole genome shotgun (WGS) entry which is preliminary data.</text>
</comment>